<dbReference type="KEGG" id="cpy:Cphy_2954"/>
<dbReference type="STRING" id="357809.Cphy_2954"/>
<evidence type="ECO:0000313" key="4">
    <source>
        <dbReference type="Proteomes" id="UP000000370"/>
    </source>
</evidence>
<gene>
    <name evidence="3" type="ordered locus">Cphy_2954</name>
</gene>
<dbReference type="OrthoDB" id="9815473at2"/>
<dbReference type="AlphaFoldDB" id="A9KPN7"/>
<dbReference type="EMBL" id="CP000885">
    <property type="protein sequence ID" value="ABX43311.1"/>
    <property type="molecule type" value="Genomic_DNA"/>
</dbReference>
<dbReference type="eggNOG" id="COG1652">
    <property type="taxonomic scope" value="Bacteria"/>
</dbReference>
<name>A9KPN7_LACP7</name>
<evidence type="ECO:0000313" key="3">
    <source>
        <dbReference type="EMBL" id="ABX43311.1"/>
    </source>
</evidence>
<dbReference type="PANTHER" id="PTHR34700:SF4">
    <property type="entry name" value="PHAGE-LIKE ELEMENT PBSX PROTEIN XKDP"/>
    <property type="match status" value="1"/>
</dbReference>
<feature type="compositionally biased region" description="Low complexity" evidence="1">
    <location>
        <begin position="216"/>
        <end position="238"/>
    </location>
</feature>
<evidence type="ECO:0000259" key="2">
    <source>
        <dbReference type="PROSITE" id="PS51782"/>
    </source>
</evidence>
<dbReference type="InterPro" id="IPR052196">
    <property type="entry name" value="Bact_Kbp"/>
</dbReference>
<protein>
    <submittedName>
        <fullName evidence="3">Peptidoglycan-binding LysM</fullName>
    </submittedName>
</protein>
<evidence type="ECO:0000256" key="1">
    <source>
        <dbReference type="SAM" id="MobiDB-lite"/>
    </source>
</evidence>
<keyword evidence="4" id="KW-1185">Reference proteome</keyword>
<dbReference type="PROSITE" id="PS51782">
    <property type="entry name" value="LYSM"/>
    <property type="match status" value="1"/>
</dbReference>
<dbReference type="SMART" id="SM00257">
    <property type="entry name" value="LysM"/>
    <property type="match status" value="1"/>
</dbReference>
<feature type="region of interest" description="Disordered" evidence="1">
    <location>
        <begin position="216"/>
        <end position="252"/>
    </location>
</feature>
<dbReference type="InterPro" id="IPR018392">
    <property type="entry name" value="LysM"/>
</dbReference>
<proteinExistence type="predicted"/>
<organism evidence="3 4">
    <name type="scientific">Lachnoclostridium phytofermentans (strain ATCC 700394 / DSM 18823 / ISDg)</name>
    <name type="common">Clostridium phytofermentans</name>
    <dbReference type="NCBI Taxonomy" id="357809"/>
    <lineage>
        <taxon>Bacteria</taxon>
        <taxon>Bacillati</taxon>
        <taxon>Bacillota</taxon>
        <taxon>Clostridia</taxon>
        <taxon>Lachnospirales</taxon>
        <taxon>Lachnospiraceae</taxon>
    </lineage>
</organism>
<reference evidence="4" key="1">
    <citation type="submission" date="2007-11" db="EMBL/GenBank/DDBJ databases">
        <title>Complete genome sequence of Clostridium phytofermentans ISDg.</title>
        <authorList>
            <person name="Leschine S.B."/>
            <person name="Warnick T.A."/>
            <person name="Blanchard J.L."/>
            <person name="Schnell D.J."/>
            <person name="Petit E.L."/>
            <person name="LaTouf W.G."/>
            <person name="Copeland A."/>
            <person name="Lucas S."/>
            <person name="Lapidus A."/>
            <person name="Barry K."/>
            <person name="Glavina del Rio T."/>
            <person name="Dalin E."/>
            <person name="Tice H."/>
            <person name="Pitluck S."/>
            <person name="Kiss H."/>
            <person name="Brettin T."/>
            <person name="Bruce D."/>
            <person name="Detter J.C."/>
            <person name="Han C."/>
            <person name="Kuske C."/>
            <person name="Schmutz J."/>
            <person name="Larimer F."/>
            <person name="Land M."/>
            <person name="Hauser L."/>
            <person name="Kyrpides N."/>
            <person name="Kim E.A."/>
            <person name="Richardson P."/>
        </authorList>
    </citation>
    <scope>NUCLEOTIDE SEQUENCE [LARGE SCALE GENOMIC DNA]</scope>
    <source>
        <strain evidence="4">ATCC 700394 / DSM 18823 / ISDg</strain>
    </source>
</reference>
<dbReference type="Gene3D" id="3.10.350.10">
    <property type="entry name" value="LysM domain"/>
    <property type="match status" value="1"/>
</dbReference>
<sequence>MYKVYLWDMLLPITPSKIVTKINNQNKTLTLLNGQEINLVKSPGLTDINFQMILPGNKYPFVIGSYKSPNWYLNRLQELKVNKFYTTLLVSREIKGREWFKQEMDVTLEDYSITEDSKNGFDLVVDVKLKQYIDYGVKYVILENVKDGVVEKKTRSSSKTIPKTYTVANGDTLWAIAKKLLGDGSKCWNLAKLNNIKNPNIIFVGQVLKIQDVPATTQKSTSTSQKTGSSSTSSITTTALGGKSDTMKKATTSAPLSNTGILQAKLSGNEGQGSYDLRKDWLGGLNVPGQLNNKKQTVFPRSEWWASMDHGT</sequence>
<dbReference type="Proteomes" id="UP000000370">
    <property type="component" value="Chromosome"/>
</dbReference>
<dbReference type="InterPro" id="IPR036779">
    <property type="entry name" value="LysM_dom_sf"/>
</dbReference>
<dbReference type="CDD" id="cd00118">
    <property type="entry name" value="LysM"/>
    <property type="match status" value="1"/>
</dbReference>
<dbReference type="SUPFAM" id="SSF54106">
    <property type="entry name" value="LysM domain"/>
    <property type="match status" value="1"/>
</dbReference>
<feature type="domain" description="LysM" evidence="2">
    <location>
        <begin position="163"/>
        <end position="210"/>
    </location>
</feature>
<dbReference type="Pfam" id="PF01476">
    <property type="entry name" value="LysM"/>
    <property type="match status" value="1"/>
</dbReference>
<accession>A9KPN7</accession>
<dbReference type="RefSeq" id="WP_012200962.1">
    <property type="nucleotide sequence ID" value="NC_010001.1"/>
</dbReference>
<dbReference type="HOGENOM" id="CLU_077348_1_0_9"/>
<dbReference type="PANTHER" id="PTHR34700">
    <property type="entry name" value="POTASSIUM BINDING PROTEIN KBP"/>
    <property type="match status" value="1"/>
</dbReference>